<dbReference type="CDD" id="cd08645">
    <property type="entry name" value="FMT_core_GART"/>
    <property type="match status" value="1"/>
</dbReference>
<dbReference type="GO" id="GO:0005829">
    <property type="term" value="C:cytosol"/>
    <property type="evidence" value="ECO:0007669"/>
    <property type="project" value="TreeGrafter"/>
</dbReference>
<keyword evidence="3 6" id="KW-0808">Transferase</keyword>
<dbReference type="EC" id="2.1.2.2" evidence="2"/>
<dbReference type="InterPro" id="IPR002376">
    <property type="entry name" value="Formyl_transf_N"/>
</dbReference>
<evidence type="ECO:0000256" key="2">
    <source>
        <dbReference type="ARBA" id="ARBA00012254"/>
    </source>
</evidence>
<evidence type="ECO:0000256" key="3">
    <source>
        <dbReference type="ARBA" id="ARBA00022679"/>
    </source>
</evidence>
<sequence length="215" mass="23935">MQNFAHFSLFCALKGRGMKKNIAIFASGYGSNAENLIRFFAGQDSAQVALVLTNKENAYVVSRARSLQVPCCVCPKEDWVTGERVLAVLNEYQIDFIVLAGFLMRVPDLLLQAYPHRIVNIHPALLPKYGGKGMYGMRVHEAVVAAGEQQTGITIHYINEQYDEGDIIAQFKCHVLPEDSPEEVAQKVHALEYAHYPVVIARLVKEVSAGRPKEC</sequence>
<dbReference type="Gene3D" id="3.40.50.170">
    <property type="entry name" value="Formyl transferase, N-terminal domain"/>
    <property type="match status" value="1"/>
</dbReference>
<accession>J9DDK0</accession>
<dbReference type="InterPro" id="IPR036477">
    <property type="entry name" value="Formyl_transf_N_sf"/>
</dbReference>
<dbReference type="SUPFAM" id="SSF53328">
    <property type="entry name" value="Formyltransferase"/>
    <property type="match status" value="1"/>
</dbReference>
<proteinExistence type="inferred from homology"/>
<evidence type="ECO:0000256" key="1">
    <source>
        <dbReference type="ARBA" id="ARBA00005054"/>
    </source>
</evidence>
<dbReference type="GO" id="GO:0006189">
    <property type="term" value="P:'de novo' IMP biosynthetic process"/>
    <property type="evidence" value="ECO:0007669"/>
    <property type="project" value="InterPro"/>
</dbReference>
<evidence type="ECO:0000259" key="5">
    <source>
        <dbReference type="Pfam" id="PF00551"/>
    </source>
</evidence>
<dbReference type="PANTHER" id="PTHR43369:SF2">
    <property type="entry name" value="PHOSPHORIBOSYLGLYCINAMIDE FORMYLTRANSFERASE"/>
    <property type="match status" value="1"/>
</dbReference>
<evidence type="ECO:0000256" key="4">
    <source>
        <dbReference type="ARBA" id="ARBA00022755"/>
    </source>
</evidence>
<feature type="domain" description="Formyl transferase N-terminal" evidence="5">
    <location>
        <begin position="20"/>
        <end position="200"/>
    </location>
</feature>
<dbReference type="EMBL" id="AMCI01000006">
    <property type="protein sequence ID" value="EJX11046.1"/>
    <property type="molecule type" value="Genomic_DNA"/>
</dbReference>
<evidence type="ECO:0000313" key="6">
    <source>
        <dbReference type="EMBL" id="EJX11046.1"/>
    </source>
</evidence>
<dbReference type="NCBIfam" id="TIGR00639">
    <property type="entry name" value="PurN"/>
    <property type="match status" value="1"/>
</dbReference>
<comment type="pathway">
    <text evidence="1">Purine metabolism; IMP biosynthesis via de novo pathway; N(2)-formyl-N(1)-(5-phospho-D-ribosyl)glycinamide from N(1)-(5-phospho-D-ribosyl)glycinamide (10-formyl THF route): step 1/1.</text>
</comment>
<dbReference type="InterPro" id="IPR004607">
    <property type="entry name" value="GART"/>
</dbReference>
<dbReference type="HAMAP" id="MF_01930">
    <property type="entry name" value="PurN"/>
    <property type="match status" value="1"/>
</dbReference>
<dbReference type="AlphaFoldDB" id="J9DDK0"/>
<reference evidence="6" key="1">
    <citation type="journal article" date="2012" name="PLoS ONE">
        <title>Gene sets for utilization of primary and secondary nutrition supplies in the distal gut of endangered iberian lynx.</title>
        <authorList>
            <person name="Alcaide M."/>
            <person name="Messina E."/>
            <person name="Richter M."/>
            <person name="Bargiela R."/>
            <person name="Peplies J."/>
            <person name="Huws S.A."/>
            <person name="Newbold C.J."/>
            <person name="Golyshin P.N."/>
            <person name="Simon M.A."/>
            <person name="Lopez G."/>
            <person name="Yakimov M.M."/>
            <person name="Ferrer M."/>
        </authorList>
    </citation>
    <scope>NUCLEOTIDE SEQUENCE</scope>
</reference>
<dbReference type="Pfam" id="PF00551">
    <property type="entry name" value="Formyl_trans_N"/>
    <property type="match status" value="1"/>
</dbReference>
<keyword evidence="4" id="KW-0658">Purine biosynthesis</keyword>
<protein>
    <recommendedName>
        <fullName evidence="2">phosphoribosylglycinamide formyltransferase 1</fullName>
        <ecNumber evidence="2">2.1.2.2</ecNumber>
    </recommendedName>
</protein>
<dbReference type="GO" id="GO:0004644">
    <property type="term" value="F:phosphoribosylglycinamide formyltransferase activity"/>
    <property type="evidence" value="ECO:0007669"/>
    <property type="project" value="UniProtKB-EC"/>
</dbReference>
<gene>
    <name evidence="6" type="ORF">EVA_00243</name>
</gene>
<dbReference type="PANTHER" id="PTHR43369">
    <property type="entry name" value="PHOSPHORIBOSYLGLYCINAMIDE FORMYLTRANSFERASE"/>
    <property type="match status" value="1"/>
</dbReference>
<name>J9DDK0_9ZZZZ</name>
<comment type="caution">
    <text evidence="6">The sequence shown here is derived from an EMBL/GenBank/DDBJ whole genome shotgun (WGS) entry which is preliminary data.</text>
</comment>
<organism evidence="6">
    <name type="scientific">gut metagenome</name>
    <dbReference type="NCBI Taxonomy" id="749906"/>
    <lineage>
        <taxon>unclassified sequences</taxon>
        <taxon>metagenomes</taxon>
        <taxon>organismal metagenomes</taxon>
    </lineage>
</organism>